<dbReference type="SMART" id="SM00895">
    <property type="entry name" value="FCD"/>
    <property type="match status" value="1"/>
</dbReference>
<dbReference type="InterPro" id="IPR011711">
    <property type="entry name" value="GntR_C"/>
</dbReference>
<dbReference type="InterPro" id="IPR000524">
    <property type="entry name" value="Tscrpt_reg_HTH_GntR"/>
</dbReference>
<dbReference type="InterPro" id="IPR008920">
    <property type="entry name" value="TF_FadR/GntR_C"/>
</dbReference>
<comment type="caution">
    <text evidence="6">The sequence shown here is derived from an EMBL/GenBank/DDBJ whole genome shotgun (WGS) entry which is preliminary data.</text>
</comment>
<proteinExistence type="predicted"/>
<dbReference type="SUPFAM" id="SSF46785">
    <property type="entry name" value="Winged helix' DNA-binding domain"/>
    <property type="match status" value="1"/>
</dbReference>
<evidence type="ECO:0000256" key="2">
    <source>
        <dbReference type="ARBA" id="ARBA00023125"/>
    </source>
</evidence>
<reference evidence="7 8" key="1">
    <citation type="submission" date="2019-11" db="EMBL/GenBank/DDBJ databases">
        <title>Whole-genome sequencing of Allorhizobium vitis.</title>
        <authorList>
            <person name="Gan H.M."/>
            <person name="Savka M.A."/>
        </authorList>
    </citation>
    <scope>NUCLEOTIDE SEQUENCE [LARGE SCALE GENOMIC DNA]</scope>
    <source>
        <strain evidence="6 8">RF2/1</strain>
        <strain evidence="5 7">T1/7</strain>
    </source>
</reference>
<dbReference type="Gene3D" id="1.10.10.10">
    <property type="entry name" value="Winged helix-like DNA-binding domain superfamily/Winged helix DNA-binding domain"/>
    <property type="match status" value="1"/>
</dbReference>
<dbReference type="Proteomes" id="UP000179454">
    <property type="component" value="Unassembled WGS sequence"/>
</dbReference>
<feature type="domain" description="HTH gntR-type" evidence="4">
    <location>
        <begin position="30"/>
        <end position="97"/>
    </location>
</feature>
<keyword evidence="7" id="KW-1185">Reference proteome</keyword>
<dbReference type="EMBL" id="MBFE02000004">
    <property type="protein sequence ID" value="MUO41741.1"/>
    <property type="molecule type" value="Genomic_DNA"/>
</dbReference>
<dbReference type="CDD" id="cd07377">
    <property type="entry name" value="WHTH_GntR"/>
    <property type="match status" value="1"/>
</dbReference>
<organism evidence="6 8">
    <name type="scientific">Agrobacterium vitis</name>
    <name type="common">Rhizobium vitis</name>
    <dbReference type="NCBI Taxonomy" id="373"/>
    <lineage>
        <taxon>Bacteria</taxon>
        <taxon>Pseudomonadati</taxon>
        <taxon>Pseudomonadota</taxon>
        <taxon>Alphaproteobacteria</taxon>
        <taxon>Hyphomicrobiales</taxon>
        <taxon>Rhizobiaceae</taxon>
        <taxon>Rhizobium/Agrobacterium group</taxon>
        <taxon>Agrobacterium</taxon>
    </lineage>
</organism>
<evidence type="ECO:0000313" key="8">
    <source>
        <dbReference type="Proteomes" id="UP000179536"/>
    </source>
</evidence>
<evidence type="ECO:0000313" key="6">
    <source>
        <dbReference type="EMBL" id="MUP10241.1"/>
    </source>
</evidence>
<dbReference type="SUPFAM" id="SSF48008">
    <property type="entry name" value="GntR ligand-binding domain-like"/>
    <property type="match status" value="1"/>
</dbReference>
<dbReference type="InterPro" id="IPR036388">
    <property type="entry name" value="WH-like_DNA-bd_sf"/>
</dbReference>
<dbReference type="Proteomes" id="UP000179536">
    <property type="component" value="Unassembled WGS sequence"/>
</dbReference>
<evidence type="ECO:0000256" key="1">
    <source>
        <dbReference type="ARBA" id="ARBA00023015"/>
    </source>
</evidence>
<dbReference type="PANTHER" id="PTHR43537">
    <property type="entry name" value="TRANSCRIPTIONAL REGULATOR, GNTR FAMILY"/>
    <property type="match status" value="1"/>
</dbReference>
<dbReference type="SMART" id="SM00345">
    <property type="entry name" value="HTH_GNTR"/>
    <property type="match status" value="1"/>
</dbReference>
<keyword evidence="2" id="KW-0238">DNA-binding</keyword>
<gene>
    <name evidence="6" type="ORF">BBK91_010210</name>
    <name evidence="5" type="ORF">BBL17_008065</name>
</gene>
<dbReference type="Pfam" id="PF07729">
    <property type="entry name" value="FCD"/>
    <property type="match status" value="1"/>
</dbReference>
<dbReference type="AlphaFoldDB" id="A0ABD6H7F1"/>
<dbReference type="PRINTS" id="PR00035">
    <property type="entry name" value="HTHGNTR"/>
</dbReference>
<dbReference type="EMBL" id="MBFA02000005">
    <property type="protein sequence ID" value="MUP10241.1"/>
    <property type="molecule type" value="Genomic_DNA"/>
</dbReference>
<evidence type="ECO:0000313" key="5">
    <source>
        <dbReference type="EMBL" id="MUO41741.1"/>
    </source>
</evidence>
<sequence>MIDWNESAAIGNRLLDDKTVDTEKPIHRRGYGVSTVYETLRNEIIELTLAPGSPVDEQQLSDRFSLSRTPIREALVRLAAEGLITTLTNRATIVSSIDFLGLSEFFDALTLMYRVTTRLAALNHTPDHIEQILRFQEVFAEAVERRDVLAMIASNRDFHVAIAKAGKNRYYEDLFTRLLDEGRRILRLYYSSFNDMLPRQYVTEHEDMIQAIIERDAERSDALATAHADQIVRQIRSYITADGRQTVNLKL</sequence>
<evidence type="ECO:0000259" key="4">
    <source>
        <dbReference type="PROSITE" id="PS50949"/>
    </source>
</evidence>
<protein>
    <submittedName>
        <fullName evidence="6">FCD domain-containing protein</fullName>
    </submittedName>
</protein>
<keyword evidence="1" id="KW-0805">Transcription regulation</keyword>
<accession>A0ABD6H7F1</accession>
<name>A0ABD6H7F1_AGRVI</name>
<dbReference type="GO" id="GO:0003677">
    <property type="term" value="F:DNA binding"/>
    <property type="evidence" value="ECO:0007669"/>
    <property type="project" value="UniProtKB-KW"/>
</dbReference>
<dbReference type="PROSITE" id="PS50949">
    <property type="entry name" value="HTH_GNTR"/>
    <property type="match status" value="1"/>
</dbReference>
<dbReference type="Gene3D" id="1.20.120.530">
    <property type="entry name" value="GntR ligand-binding domain-like"/>
    <property type="match status" value="1"/>
</dbReference>
<evidence type="ECO:0000256" key="3">
    <source>
        <dbReference type="ARBA" id="ARBA00023163"/>
    </source>
</evidence>
<dbReference type="InterPro" id="IPR036390">
    <property type="entry name" value="WH_DNA-bd_sf"/>
</dbReference>
<keyword evidence="3" id="KW-0804">Transcription</keyword>
<dbReference type="PANTHER" id="PTHR43537:SF5">
    <property type="entry name" value="UXU OPERON TRANSCRIPTIONAL REGULATOR"/>
    <property type="match status" value="1"/>
</dbReference>
<dbReference type="Pfam" id="PF00392">
    <property type="entry name" value="GntR"/>
    <property type="match status" value="1"/>
</dbReference>
<evidence type="ECO:0000313" key="7">
    <source>
        <dbReference type="Proteomes" id="UP000179454"/>
    </source>
</evidence>